<dbReference type="AlphaFoldDB" id="K9THY7"/>
<keyword evidence="2" id="KW-1185">Reference proteome</keyword>
<protein>
    <submittedName>
        <fullName evidence="1">Uncharacterized protein</fullName>
    </submittedName>
</protein>
<sequence>MSHLDAVGALVQQNDFNTAIGQLTDSTWPWLERFPQGFSFPGRDDGASNLALERPKSVQGKFCWIAANGSDPTSSALLRGRTVFRELSECLPQEDSP</sequence>
<dbReference type="HOGENOM" id="CLU_2343976_0_0_3"/>
<name>K9THY7_9CYAN</name>
<evidence type="ECO:0000313" key="1">
    <source>
        <dbReference type="EMBL" id="AFY82145.1"/>
    </source>
</evidence>
<dbReference type="EMBL" id="CP003607">
    <property type="protein sequence ID" value="AFY82145.1"/>
    <property type="molecule type" value="Genomic_DNA"/>
</dbReference>
<reference evidence="1 2" key="1">
    <citation type="submission" date="2012-06" db="EMBL/GenBank/DDBJ databases">
        <title>Finished chromosome of genome of Oscillatoria acuminata PCC 6304.</title>
        <authorList>
            <consortium name="US DOE Joint Genome Institute"/>
            <person name="Gugger M."/>
            <person name="Coursin T."/>
            <person name="Rippka R."/>
            <person name="Tandeau De Marsac N."/>
            <person name="Huntemann M."/>
            <person name="Wei C.-L."/>
            <person name="Han J."/>
            <person name="Detter J.C."/>
            <person name="Han C."/>
            <person name="Tapia R."/>
            <person name="Davenport K."/>
            <person name="Daligault H."/>
            <person name="Erkkila T."/>
            <person name="Gu W."/>
            <person name="Munk A.C.C."/>
            <person name="Teshima H."/>
            <person name="Xu Y."/>
            <person name="Chain P."/>
            <person name="Chen A."/>
            <person name="Krypides N."/>
            <person name="Mavromatis K."/>
            <person name="Markowitz V."/>
            <person name="Szeto E."/>
            <person name="Ivanova N."/>
            <person name="Mikhailova N."/>
            <person name="Ovchinnikova G."/>
            <person name="Pagani I."/>
            <person name="Pati A."/>
            <person name="Goodwin L."/>
            <person name="Peters L."/>
            <person name="Pitluck S."/>
            <person name="Woyke T."/>
            <person name="Kerfeld C."/>
        </authorList>
    </citation>
    <scope>NUCLEOTIDE SEQUENCE [LARGE SCALE GENOMIC DNA]</scope>
    <source>
        <strain evidence="1 2">PCC 6304</strain>
    </source>
</reference>
<dbReference type="KEGG" id="oac:Oscil6304_2527"/>
<evidence type="ECO:0000313" key="2">
    <source>
        <dbReference type="Proteomes" id="UP000010367"/>
    </source>
</evidence>
<accession>K9THY7</accession>
<dbReference type="InParanoid" id="K9THY7"/>
<organism evidence="1 2">
    <name type="scientific">Oscillatoria acuminata PCC 6304</name>
    <dbReference type="NCBI Taxonomy" id="56110"/>
    <lineage>
        <taxon>Bacteria</taxon>
        <taxon>Bacillati</taxon>
        <taxon>Cyanobacteriota</taxon>
        <taxon>Cyanophyceae</taxon>
        <taxon>Oscillatoriophycideae</taxon>
        <taxon>Oscillatoriales</taxon>
        <taxon>Oscillatoriaceae</taxon>
        <taxon>Oscillatoria</taxon>
    </lineage>
</organism>
<gene>
    <name evidence="1" type="ORF">Oscil6304_2527</name>
</gene>
<proteinExistence type="predicted"/>
<dbReference type="Proteomes" id="UP000010367">
    <property type="component" value="Chromosome"/>
</dbReference>